<sequence>MDLFDYDLGFKFINTVMVGEKPLKLTYEHSMKDKKTVLEGTFELDPGKKVCVNYAFDSRRYKLKHTYVHKLTTFEQAYDVAKNTWDFAVSRRVYGDNKLKASYETSNKVLGLEWDTGCFKIAGSVKLDQELKAPKLSAETTWSF</sequence>
<evidence type="ECO:0000256" key="7">
    <source>
        <dbReference type="ARBA" id="ARBA00022528"/>
    </source>
</evidence>
<accession>A0A371FLZ4</accession>
<name>A0A371FLZ4_MUCPR</name>
<evidence type="ECO:0000256" key="4">
    <source>
        <dbReference type="ARBA" id="ARBA00011593"/>
    </source>
</evidence>
<evidence type="ECO:0000256" key="6">
    <source>
        <dbReference type="ARBA" id="ARBA00022452"/>
    </source>
</evidence>
<evidence type="ECO:0000256" key="2">
    <source>
        <dbReference type="ARBA" id="ARBA00004396"/>
    </source>
</evidence>
<dbReference type="PANTHER" id="PTHR35284">
    <property type="entry name" value="OUTER ENVELOPE PORE PROTEIN 24A, CHLOROPLASTIC-RELATED"/>
    <property type="match status" value="1"/>
</dbReference>
<organism evidence="14 15">
    <name type="scientific">Mucuna pruriens</name>
    <name type="common">Velvet bean</name>
    <name type="synonym">Dolichos pruriens</name>
    <dbReference type="NCBI Taxonomy" id="157652"/>
    <lineage>
        <taxon>Eukaryota</taxon>
        <taxon>Viridiplantae</taxon>
        <taxon>Streptophyta</taxon>
        <taxon>Embryophyta</taxon>
        <taxon>Tracheophyta</taxon>
        <taxon>Spermatophyta</taxon>
        <taxon>Magnoliopsida</taxon>
        <taxon>eudicotyledons</taxon>
        <taxon>Gunneridae</taxon>
        <taxon>Pentapetalae</taxon>
        <taxon>rosids</taxon>
        <taxon>fabids</taxon>
        <taxon>Fabales</taxon>
        <taxon>Fabaceae</taxon>
        <taxon>Papilionoideae</taxon>
        <taxon>50 kb inversion clade</taxon>
        <taxon>NPAAA clade</taxon>
        <taxon>indigoferoid/millettioid clade</taxon>
        <taxon>Phaseoleae</taxon>
        <taxon>Mucuna</taxon>
    </lineage>
</organism>
<evidence type="ECO:0000256" key="5">
    <source>
        <dbReference type="ARBA" id="ARBA00022448"/>
    </source>
</evidence>
<evidence type="ECO:0000256" key="13">
    <source>
        <dbReference type="ARBA" id="ARBA00023136"/>
    </source>
</evidence>
<evidence type="ECO:0000313" key="14">
    <source>
        <dbReference type="EMBL" id="RDX79347.1"/>
    </source>
</evidence>
<keyword evidence="6" id="KW-1134">Transmembrane beta strand</keyword>
<evidence type="ECO:0000256" key="12">
    <source>
        <dbReference type="ARBA" id="ARBA00023114"/>
    </source>
</evidence>
<gene>
    <name evidence="14" type="primary">OEP24</name>
    <name evidence="14" type="ORF">CR513_40238</name>
</gene>
<dbReference type="GO" id="GO:0022843">
    <property type="term" value="F:voltage-gated monoatomic cation channel activity"/>
    <property type="evidence" value="ECO:0007669"/>
    <property type="project" value="InterPro"/>
</dbReference>
<dbReference type="EMBL" id="QJKJ01008568">
    <property type="protein sequence ID" value="RDX79347.1"/>
    <property type="molecule type" value="Genomic_DNA"/>
</dbReference>
<keyword evidence="8" id="KW-0934">Plastid</keyword>
<dbReference type="STRING" id="157652.A0A371FLZ4"/>
<comment type="function">
    <text evidence="1">High-conductance voltage-dependent solute channel with a slight selectivity for cations transporting triosephosphates, dicarboxylic acids, ATP, inorganic phosphate (Pi), sugars, and positively or negatively charged amino acids.</text>
</comment>
<evidence type="ECO:0000256" key="11">
    <source>
        <dbReference type="ARBA" id="ARBA00023065"/>
    </source>
</evidence>
<reference evidence="14" key="1">
    <citation type="submission" date="2018-05" db="EMBL/GenBank/DDBJ databases">
        <title>Draft genome of Mucuna pruriens seed.</title>
        <authorList>
            <person name="Nnadi N.E."/>
            <person name="Vos R."/>
            <person name="Hasami M.H."/>
            <person name="Devisetty U.K."/>
            <person name="Aguiy J.C."/>
        </authorList>
    </citation>
    <scope>NUCLEOTIDE SEQUENCE [LARGE SCALE GENOMIC DNA]</scope>
    <source>
        <strain evidence="14">JCA_2017</strain>
    </source>
</reference>
<dbReference type="InterPro" id="IPR034626">
    <property type="entry name" value="OEP24"/>
</dbReference>
<dbReference type="AlphaFoldDB" id="A0A371FLZ4"/>
<comment type="subcellular location">
    <subcellularLocation>
        <location evidence="2">Plastid</location>
        <location evidence="2">Chloroplast outer membrane</location>
        <topology evidence="2">Multi-pass membrane protein</topology>
    </subcellularLocation>
    <subcellularLocation>
        <location evidence="3">Plastid</location>
        <location evidence="3">Etioplast membrane</location>
        <topology evidence="3">Multi-pass membrane protein</topology>
    </subcellularLocation>
</comment>
<evidence type="ECO:0000256" key="1">
    <source>
        <dbReference type="ARBA" id="ARBA00002327"/>
    </source>
</evidence>
<protein>
    <submittedName>
        <fullName evidence="14">Outer envelope pore protein 24, chloroplastic</fullName>
    </submittedName>
</protein>
<keyword evidence="11" id="KW-0406">Ion transport</keyword>
<keyword evidence="12" id="KW-0626">Porin</keyword>
<dbReference type="PANTHER" id="PTHR35284:SF1">
    <property type="entry name" value="OUTER ENVELOPE PORE PROTEIN 24A, CHLOROPLASTIC-RELATED"/>
    <property type="match status" value="1"/>
</dbReference>
<evidence type="ECO:0000256" key="8">
    <source>
        <dbReference type="ARBA" id="ARBA00022640"/>
    </source>
</evidence>
<dbReference type="GO" id="GO:0009707">
    <property type="term" value="C:chloroplast outer membrane"/>
    <property type="evidence" value="ECO:0007669"/>
    <property type="project" value="UniProtKB-SubCell"/>
</dbReference>
<dbReference type="GO" id="GO:0015288">
    <property type="term" value="F:porin activity"/>
    <property type="evidence" value="ECO:0007669"/>
    <property type="project" value="UniProtKB-KW"/>
</dbReference>
<evidence type="ECO:0000313" key="15">
    <source>
        <dbReference type="Proteomes" id="UP000257109"/>
    </source>
</evidence>
<evidence type="ECO:0000256" key="3">
    <source>
        <dbReference type="ARBA" id="ARBA00004441"/>
    </source>
</evidence>
<comment type="caution">
    <text evidence="14">The sequence shown here is derived from an EMBL/GenBank/DDBJ whole genome shotgun (WGS) entry which is preliminary data.</text>
</comment>
<dbReference type="GO" id="GO:0034426">
    <property type="term" value="C:etioplast membrane"/>
    <property type="evidence" value="ECO:0007669"/>
    <property type="project" value="UniProtKB-SubCell"/>
</dbReference>
<evidence type="ECO:0000256" key="10">
    <source>
        <dbReference type="ARBA" id="ARBA00022805"/>
    </source>
</evidence>
<feature type="non-terminal residue" evidence="14">
    <location>
        <position position="1"/>
    </location>
</feature>
<dbReference type="GO" id="GO:0046930">
    <property type="term" value="C:pore complex"/>
    <property type="evidence" value="ECO:0007669"/>
    <property type="project" value="UniProtKB-KW"/>
</dbReference>
<dbReference type="Proteomes" id="UP000257109">
    <property type="component" value="Unassembled WGS sequence"/>
</dbReference>
<keyword evidence="10" id="KW-1002">Plastid outer membrane</keyword>
<dbReference type="OrthoDB" id="1185978at2759"/>
<keyword evidence="7" id="KW-0150">Chloroplast</keyword>
<keyword evidence="9" id="KW-0812">Transmembrane</keyword>
<keyword evidence="13" id="KW-0472">Membrane</keyword>
<evidence type="ECO:0000256" key="9">
    <source>
        <dbReference type="ARBA" id="ARBA00022692"/>
    </source>
</evidence>
<keyword evidence="15" id="KW-1185">Reference proteome</keyword>
<proteinExistence type="predicted"/>
<comment type="subunit">
    <text evidence="4">Homooligomers form large rather nonselective pores in plastidial outer membranes.</text>
</comment>
<dbReference type="GO" id="GO:0034765">
    <property type="term" value="P:regulation of monoatomic ion transmembrane transport"/>
    <property type="evidence" value="ECO:0007669"/>
    <property type="project" value="InterPro"/>
</dbReference>
<keyword evidence="5" id="KW-0813">Transport</keyword>